<accession>C4J7E8</accession>
<evidence type="ECO:0000313" key="1">
    <source>
        <dbReference type="EMBL" id="ACR37098.1"/>
    </source>
</evidence>
<name>C4J7E8_MAIZE</name>
<protein>
    <submittedName>
        <fullName evidence="1">Uncharacterized protein</fullName>
    </submittedName>
</protein>
<reference evidence="1" key="1">
    <citation type="journal article" date="2009" name="PLoS Genet.">
        <title>Sequencing, mapping, and analysis of 27,455 maize full-length cDNAs.</title>
        <authorList>
            <person name="Soderlund C."/>
            <person name="Descour A."/>
            <person name="Kudrna D."/>
            <person name="Bomhoff M."/>
            <person name="Boyd L."/>
            <person name="Currie J."/>
            <person name="Angelova A."/>
            <person name="Collura K."/>
            <person name="Wissotski M."/>
            <person name="Ashley E."/>
            <person name="Morrow D."/>
            <person name="Fernandes J."/>
            <person name="Walbot V."/>
            <person name="Yu Y."/>
        </authorList>
    </citation>
    <scope>NUCLEOTIDE SEQUENCE</scope>
    <source>
        <strain evidence="1">B73</strain>
    </source>
</reference>
<sequence length="73" mass="7997">MFHVIVHKLPTCETGIINQCKSLVSFSADSTSEYGVHSLSVAGTQNTMMPAKCLTDNTGICSLRYKTLRSLLF</sequence>
<dbReference type="AlphaFoldDB" id="C4J7E8"/>
<organism evidence="1">
    <name type="scientific">Zea mays</name>
    <name type="common">Maize</name>
    <dbReference type="NCBI Taxonomy" id="4577"/>
    <lineage>
        <taxon>Eukaryota</taxon>
        <taxon>Viridiplantae</taxon>
        <taxon>Streptophyta</taxon>
        <taxon>Embryophyta</taxon>
        <taxon>Tracheophyta</taxon>
        <taxon>Spermatophyta</taxon>
        <taxon>Magnoliopsida</taxon>
        <taxon>Liliopsida</taxon>
        <taxon>Poales</taxon>
        <taxon>Poaceae</taxon>
        <taxon>PACMAD clade</taxon>
        <taxon>Panicoideae</taxon>
        <taxon>Andropogonodae</taxon>
        <taxon>Andropogoneae</taxon>
        <taxon>Tripsacinae</taxon>
        <taxon>Zea</taxon>
    </lineage>
</organism>
<proteinExistence type="evidence at transcript level"/>
<reference evidence="1" key="2">
    <citation type="submission" date="2012-06" db="EMBL/GenBank/DDBJ databases">
        <authorList>
            <person name="Yu Y."/>
            <person name="Currie J."/>
            <person name="Lomeli R."/>
            <person name="Angelova A."/>
            <person name="Collura K."/>
            <person name="Wissotski M."/>
            <person name="Campos D."/>
            <person name="Kudrna D."/>
            <person name="Golser W."/>
            <person name="Ashely E."/>
            <person name="Descour A."/>
            <person name="Fernandes J."/>
            <person name="Soderlund C."/>
            <person name="Walbot V."/>
        </authorList>
    </citation>
    <scope>NUCLEOTIDE SEQUENCE</scope>
    <source>
        <strain evidence="1">B73</strain>
    </source>
</reference>
<dbReference type="EMBL" id="BT086745">
    <property type="protein sequence ID" value="ACR37098.1"/>
    <property type="molecule type" value="mRNA"/>
</dbReference>